<evidence type="ECO:0000256" key="3">
    <source>
        <dbReference type="ARBA" id="ARBA00022801"/>
    </source>
</evidence>
<dbReference type="SUPFAM" id="SSF88688">
    <property type="entry name" value="Families 57/38 glycoside transferase middle domain"/>
    <property type="match status" value="1"/>
</dbReference>
<keyword evidence="3" id="KW-0378">Hydrolase</keyword>
<evidence type="ECO:0000313" key="7">
    <source>
        <dbReference type="Proteomes" id="UP001596011"/>
    </source>
</evidence>
<dbReference type="Gene3D" id="3.20.110.10">
    <property type="entry name" value="Glycoside hydrolase 38, N terminal domain"/>
    <property type="match status" value="1"/>
</dbReference>
<evidence type="ECO:0000259" key="5">
    <source>
        <dbReference type="SMART" id="SM00872"/>
    </source>
</evidence>
<dbReference type="InterPro" id="IPR037094">
    <property type="entry name" value="Glyco_hydro_38_cen_sf"/>
</dbReference>
<dbReference type="SUPFAM" id="SSF74650">
    <property type="entry name" value="Galactose mutarotase-like"/>
    <property type="match status" value="1"/>
</dbReference>
<protein>
    <submittedName>
        <fullName evidence="6">Alpha-mannosidase</fullName>
    </submittedName>
</protein>
<dbReference type="InterPro" id="IPR000602">
    <property type="entry name" value="Glyco_hydro_38_N"/>
</dbReference>
<organism evidence="6 7">
    <name type="scientific">Promicromonospora alba</name>
    <dbReference type="NCBI Taxonomy" id="1616110"/>
    <lineage>
        <taxon>Bacteria</taxon>
        <taxon>Bacillati</taxon>
        <taxon>Actinomycetota</taxon>
        <taxon>Actinomycetes</taxon>
        <taxon>Micrococcales</taxon>
        <taxon>Promicromonosporaceae</taxon>
        <taxon>Promicromonospora</taxon>
    </lineage>
</organism>
<dbReference type="RefSeq" id="WP_377136680.1">
    <property type="nucleotide sequence ID" value="NZ_JBHSFI010000005.1"/>
</dbReference>
<name>A0ABV9HI89_9MICO</name>
<dbReference type="Gene3D" id="2.70.98.30">
    <property type="entry name" value="Golgi alpha-mannosidase II, domain 4"/>
    <property type="match status" value="1"/>
</dbReference>
<dbReference type="SMART" id="SM00872">
    <property type="entry name" value="Alpha-mann_mid"/>
    <property type="match status" value="1"/>
</dbReference>
<dbReference type="InterPro" id="IPR011330">
    <property type="entry name" value="Glyco_hydro/deAcase_b/a-brl"/>
</dbReference>
<dbReference type="Gene3D" id="1.20.1270.50">
    <property type="entry name" value="Glycoside hydrolase family 38, central domain"/>
    <property type="match status" value="1"/>
</dbReference>
<dbReference type="Proteomes" id="UP001596011">
    <property type="component" value="Unassembled WGS sequence"/>
</dbReference>
<evidence type="ECO:0000256" key="1">
    <source>
        <dbReference type="ARBA" id="ARBA00009792"/>
    </source>
</evidence>
<evidence type="ECO:0000256" key="2">
    <source>
        <dbReference type="ARBA" id="ARBA00022723"/>
    </source>
</evidence>
<dbReference type="SUPFAM" id="SSF88713">
    <property type="entry name" value="Glycoside hydrolase/deacetylase"/>
    <property type="match status" value="1"/>
</dbReference>
<keyword evidence="4" id="KW-0326">Glycosidase</keyword>
<keyword evidence="7" id="KW-1185">Reference proteome</keyword>
<evidence type="ECO:0000313" key="6">
    <source>
        <dbReference type="EMBL" id="MFC4629623.1"/>
    </source>
</evidence>
<sequence length="1023" mass="111542">MHDDITLTTGRAQRVLTERIWPAVHATSVPLDVEWHALPGEPIPPREGLALAMEPYEVGTPWGPAWGTTWFRLTGSVPAEWSGRAVEAVIDLGFDASMPGFQAEALVYRSDGTTVKSINPRNQYVPVADAASGGERVELLLEAASNPVLLGHDLFKQTQEGDTRTSSPRPLYTTRRMDLAIFEAEVHELALDVEVLLELQAELPTGPRRMRILQALDDALDALDLQRIPETAAAARAALADVLASPAEPSAHEISAVGHAHIDSAWLWPVRETIRKVARTTSSMADLIDRTDDFVYGMSSAQQYAWVKEHRPEVWTRIKEAVAKGRFLPLGGMWVESDTVMPSGEAIARQFSQGQRFFEREFGIRSKGVWLPDSFGYSPALPQLVRRAGFDWFFTQKISWNQVNVFPHHTFWWEGIDGSRVLTHFPPMDTYNSQLSGEELATATHQFRESRRASGSIAPVGFGDGGGGTTREMTGKAERLADLEGSAKVRWEHPDAFFERAREELTAHATSDSAVWVGELYLELHRATLTSQHKTKQGNRRNEQLLVEAEAWAATASARTGADYPYDELDALWQQVLLLQFHDILPGTSVAWVHREAMETHARITEGARAIIERSLRTLVGEGDTVLRANPAVFAQAGVPALGVAPATAPTSAPSTLTELPDGGYVLANDLVRVTLDAAGHVTSAVDLASGRDAVAPGREANVLQLHQDFPNKWDAWDVDRFYRNSVTDLREAEKVTATVEDGVATVTVRRQFSSSSLEQVITLAPGSRTLEVAMETDWHEAEKFLKVAFPLDVRAEHMAAETQFGFHKRVTHTNTSWEAAKFETSMHRWVLAEEPGFGVGLVNDSIYGYDVTREVSDDGVAPAPGVPAVTTTVRLSLLRAPRFPDPETDQGIQTHRYGLVVGVDTAAATEAGATFGARPRELRGGTGVEPLVTVSGGVSGGVTLSAVKLADDRSGDLVVRVYEALGRRASATVSVATPVSGARTVSLIEDGIEAGAVDVTADGVVALDLAPFEVRTLRFTRA</sequence>
<dbReference type="InterPro" id="IPR011682">
    <property type="entry name" value="Glyco_hydro_38_C"/>
</dbReference>
<dbReference type="Pfam" id="PF22907">
    <property type="entry name" value="Ams1-like_1st"/>
    <property type="match status" value="1"/>
</dbReference>
<dbReference type="InterPro" id="IPR028995">
    <property type="entry name" value="Glyco_hydro_57/38_cen_sf"/>
</dbReference>
<dbReference type="Pfam" id="PF17677">
    <property type="entry name" value="Glyco_hydro38C2"/>
    <property type="match status" value="1"/>
</dbReference>
<dbReference type="Pfam" id="PF07748">
    <property type="entry name" value="Glyco_hydro_38C"/>
    <property type="match status" value="1"/>
</dbReference>
<dbReference type="PANTHER" id="PTHR46017:SF1">
    <property type="entry name" value="ALPHA-MANNOSIDASE 2C1"/>
    <property type="match status" value="1"/>
</dbReference>
<gene>
    <name evidence="6" type="ORF">ACFO6V_15355</name>
</gene>
<evidence type="ECO:0000256" key="4">
    <source>
        <dbReference type="ARBA" id="ARBA00023295"/>
    </source>
</evidence>
<dbReference type="EMBL" id="JBHSFI010000005">
    <property type="protein sequence ID" value="MFC4629623.1"/>
    <property type="molecule type" value="Genomic_DNA"/>
</dbReference>
<dbReference type="InterPro" id="IPR054723">
    <property type="entry name" value="Ams1-like_N"/>
</dbReference>
<dbReference type="PANTHER" id="PTHR46017">
    <property type="entry name" value="ALPHA-MANNOSIDASE 2C1"/>
    <property type="match status" value="1"/>
</dbReference>
<dbReference type="Pfam" id="PF09261">
    <property type="entry name" value="Alpha-mann_mid"/>
    <property type="match status" value="1"/>
</dbReference>
<comment type="similarity">
    <text evidence="1">Belongs to the glycosyl hydrolase 38 family.</text>
</comment>
<comment type="caution">
    <text evidence="6">The sequence shown here is derived from an EMBL/GenBank/DDBJ whole genome shotgun (WGS) entry which is preliminary data.</text>
</comment>
<dbReference type="InterPro" id="IPR027291">
    <property type="entry name" value="Glyco_hydro_38_N_sf"/>
</dbReference>
<dbReference type="InterPro" id="IPR011013">
    <property type="entry name" value="Gal_mutarotase_sf_dom"/>
</dbReference>
<feature type="domain" description="Glycoside hydrolase family 38 central" evidence="5">
    <location>
        <begin position="523"/>
        <end position="601"/>
    </location>
</feature>
<accession>A0ABV9HI89</accession>
<dbReference type="InterPro" id="IPR015341">
    <property type="entry name" value="Glyco_hydro_38_cen"/>
</dbReference>
<reference evidence="7" key="1">
    <citation type="journal article" date="2019" name="Int. J. Syst. Evol. Microbiol.">
        <title>The Global Catalogue of Microorganisms (GCM) 10K type strain sequencing project: providing services to taxonomists for standard genome sequencing and annotation.</title>
        <authorList>
            <consortium name="The Broad Institute Genomics Platform"/>
            <consortium name="The Broad Institute Genome Sequencing Center for Infectious Disease"/>
            <person name="Wu L."/>
            <person name="Ma J."/>
        </authorList>
    </citation>
    <scope>NUCLEOTIDE SEQUENCE [LARGE SCALE GENOMIC DNA]</scope>
    <source>
        <strain evidence="7">CCUG 42722</strain>
    </source>
</reference>
<proteinExistence type="inferred from homology"/>
<dbReference type="CDD" id="cd10789">
    <property type="entry name" value="GH38N_AMII_ER_cytosolic"/>
    <property type="match status" value="1"/>
</dbReference>
<dbReference type="InterPro" id="IPR041147">
    <property type="entry name" value="GH38_C"/>
</dbReference>
<keyword evidence="2" id="KW-0479">Metal-binding</keyword>
<dbReference type="Pfam" id="PF01074">
    <property type="entry name" value="Glyco_hydro_38N"/>
    <property type="match status" value="1"/>
</dbReference>